<dbReference type="Proteomes" id="UP001227230">
    <property type="component" value="Chromosome 1"/>
</dbReference>
<gene>
    <name evidence="5" type="ORF">VitviT2T_001164</name>
</gene>
<dbReference type="InterPro" id="IPR001680">
    <property type="entry name" value="WD40_rpt"/>
</dbReference>
<dbReference type="InterPro" id="IPR036322">
    <property type="entry name" value="WD40_repeat_dom_sf"/>
</dbReference>
<dbReference type="SUPFAM" id="SSF50978">
    <property type="entry name" value="WD40 repeat-like"/>
    <property type="match status" value="1"/>
</dbReference>
<dbReference type="SMART" id="SM00320">
    <property type="entry name" value="WD40"/>
    <property type="match status" value="3"/>
</dbReference>
<keyword evidence="1 3" id="KW-0853">WD repeat</keyword>
<dbReference type="PROSITE" id="PS50082">
    <property type="entry name" value="WD_REPEATS_2"/>
    <property type="match status" value="1"/>
</dbReference>
<reference evidence="5 6" key="1">
    <citation type="journal article" date="2023" name="Hortic Res">
        <title>The complete reference genome for grapevine (Vitis vinifera L.) genetics and breeding.</title>
        <authorList>
            <person name="Shi X."/>
            <person name="Cao S."/>
            <person name="Wang X."/>
            <person name="Huang S."/>
            <person name="Wang Y."/>
            <person name="Liu Z."/>
            <person name="Liu W."/>
            <person name="Leng X."/>
            <person name="Peng Y."/>
            <person name="Wang N."/>
            <person name="Wang Y."/>
            <person name="Ma Z."/>
            <person name="Xu X."/>
            <person name="Zhang F."/>
            <person name="Xue H."/>
            <person name="Zhong H."/>
            <person name="Wang Y."/>
            <person name="Zhang K."/>
            <person name="Velt A."/>
            <person name="Avia K."/>
            <person name="Holtgrawe D."/>
            <person name="Grimplet J."/>
            <person name="Matus J.T."/>
            <person name="Ware D."/>
            <person name="Wu X."/>
            <person name="Wang H."/>
            <person name="Liu C."/>
            <person name="Fang Y."/>
            <person name="Rustenholz C."/>
            <person name="Cheng Z."/>
            <person name="Xiao H."/>
            <person name="Zhou Y."/>
        </authorList>
    </citation>
    <scope>NUCLEOTIDE SEQUENCE [LARGE SCALE GENOMIC DNA]</scope>
    <source>
        <strain evidence="6">cv. Pinot noir / PN40024</strain>
        <tissue evidence="5">Leaf</tissue>
    </source>
</reference>
<dbReference type="Pfam" id="PF00400">
    <property type="entry name" value="WD40"/>
    <property type="match status" value="1"/>
</dbReference>
<dbReference type="EMBL" id="CP126648">
    <property type="protein sequence ID" value="WJZ81315.1"/>
    <property type="molecule type" value="Genomic_DNA"/>
</dbReference>
<evidence type="ECO:0000313" key="6">
    <source>
        <dbReference type="Proteomes" id="UP001227230"/>
    </source>
</evidence>
<proteinExistence type="predicted"/>
<evidence type="ECO:0000256" key="3">
    <source>
        <dbReference type="PROSITE-ProRule" id="PRU00221"/>
    </source>
</evidence>
<keyword evidence="6" id="KW-1185">Reference proteome</keyword>
<feature type="region of interest" description="Disordered" evidence="4">
    <location>
        <begin position="23"/>
        <end position="42"/>
    </location>
</feature>
<protein>
    <recommendedName>
        <fullName evidence="7">DDB1-and CUL4-associated factor 4</fullName>
    </recommendedName>
</protein>
<feature type="repeat" description="WD" evidence="3">
    <location>
        <begin position="419"/>
        <end position="462"/>
    </location>
</feature>
<dbReference type="InterPro" id="IPR015943">
    <property type="entry name" value="WD40/YVTN_repeat-like_dom_sf"/>
</dbReference>
<evidence type="ECO:0000313" key="5">
    <source>
        <dbReference type="EMBL" id="WJZ81315.1"/>
    </source>
</evidence>
<organism evidence="5 6">
    <name type="scientific">Vitis vinifera</name>
    <name type="common">Grape</name>
    <dbReference type="NCBI Taxonomy" id="29760"/>
    <lineage>
        <taxon>Eukaryota</taxon>
        <taxon>Viridiplantae</taxon>
        <taxon>Streptophyta</taxon>
        <taxon>Embryophyta</taxon>
        <taxon>Tracheophyta</taxon>
        <taxon>Spermatophyta</taxon>
        <taxon>Magnoliopsida</taxon>
        <taxon>eudicotyledons</taxon>
        <taxon>Gunneridae</taxon>
        <taxon>Pentapetalae</taxon>
        <taxon>rosids</taxon>
        <taxon>Vitales</taxon>
        <taxon>Vitaceae</taxon>
        <taxon>Viteae</taxon>
        <taxon>Vitis</taxon>
    </lineage>
</organism>
<name>A0ABY9BES2_VITVI</name>
<dbReference type="PANTHER" id="PTHR44472">
    <property type="entry name" value="DDB1- AND CUL4-ASSOCIATED FACTOR 4-RELATED"/>
    <property type="match status" value="1"/>
</dbReference>
<keyword evidence="2" id="KW-0677">Repeat</keyword>
<evidence type="ECO:0008006" key="7">
    <source>
        <dbReference type="Google" id="ProtNLM"/>
    </source>
</evidence>
<accession>A0ABY9BES2</accession>
<dbReference type="InterPro" id="IPR052254">
    <property type="entry name" value="CUL4-DDB1_E3_ligase_receptor"/>
</dbReference>
<dbReference type="PANTHER" id="PTHR44472:SF1">
    <property type="entry name" value="DDB1 AND CUL4 ASSOCIATED FACTOR 4"/>
    <property type="match status" value="1"/>
</dbReference>
<evidence type="ECO:0000256" key="1">
    <source>
        <dbReference type="ARBA" id="ARBA00022574"/>
    </source>
</evidence>
<evidence type="ECO:0000256" key="4">
    <source>
        <dbReference type="SAM" id="MobiDB-lite"/>
    </source>
</evidence>
<evidence type="ECO:0000256" key="2">
    <source>
        <dbReference type="ARBA" id="ARBA00022737"/>
    </source>
</evidence>
<sequence>MQPRELPGFYYDVEKNRYFPIKAPIPGSSSSSTRLNKPPSLPKSGNNICKRIGIRAAKLLQSRELHGDVIPSKKGKCNFEKEYLKVLASQPLVWKYQETDRIGDGALEQISTDINTSDGQSPKDLLLTGGVNGYLSLYEVAKVGQHFDYGVKCMPDRVWPPVIGKQTECSKAVGHIWRPTGASLVMQSSISCIKMVGKHSPCTIDDQSAIQHVLITTLGSETIGGSVYILNLTRPLDFNSIPIIRQRMHEVASFNCTIWTADCNSKGSQAVIGTNVGVALVNMETRVPSWVCRTKSDVLSLQLDQSGNVVLCGLRNGAVVTVDVREKQEGAYARHTRHRVPYPSHRISEASSRTVQKFSKQWFELKGKIYPESTIFLPSSISCLLSLQLYDQYFLASSMDGSMKLYDHRLIQRGAVQSYEGHVNSHTRIQLGVDPSERFVFSGGEDHNFRIWSITSGELLFEDKFSNSVPLTLCWEQTQRVLDGTHQHGQMHGWSAWIGSEEGVFRMQW</sequence>
<dbReference type="Gene3D" id="2.130.10.10">
    <property type="entry name" value="YVTN repeat-like/Quinoprotein amine dehydrogenase"/>
    <property type="match status" value="1"/>
</dbReference>